<dbReference type="AlphaFoldDB" id="A0A7X0F5Z3"/>
<gene>
    <name evidence="2" type="ORF">GGR00_001524</name>
</gene>
<dbReference type="EMBL" id="JACHOU010000002">
    <property type="protein sequence ID" value="MBB6353756.1"/>
    <property type="molecule type" value="Genomic_DNA"/>
</dbReference>
<comment type="caution">
    <text evidence="2">The sequence shown here is derived from an EMBL/GenBank/DDBJ whole genome shotgun (WGS) entry which is preliminary data.</text>
</comment>
<reference evidence="2 3" key="1">
    <citation type="submission" date="2020-08" db="EMBL/GenBank/DDBJ databases">
        <title>Genomic Encyclopedia of Type Strains, Phase IV (KMG-IV): sequencing the most valuable type-strain genomes for metagenomic binning, comparative biology and taxonomic classification.</title>
        <authorList>
            <person name="Goeker M."/>
        </authorList>
    </citation>
    <scope>NUCLEOTIDE SEQUENCE [LARGE SCALE GENOMIC DNA]</scope>
    <source>
        <strain evidence="2 3">DSM 7051</strain>
    </source>
</reference>
<dbReference type="Proteomes" id="UP000536262">
    <property type="component" value="Unassembled WGS sequence"/>
</dbReference>
<accession>A0A7X0F5Z3</accession>
<feature type="compositionally biased region" description="Basic and acidic residues" evidence="1">
    <location>
        <begin position="100"/>
        <end position="115"/>
    </location>
</feature>
<keyword evidence="3" id="KW-1185">Reference proteome</keyword>
<proteinExistence type="predicted"/>
<protein>
    <submittedName>
        <fullName evidence="2">Uncharacterized protein</fullName>
    </submittedName>
</protein>
<evidence type="ECO:0000256" key="1">
    <source>
        <dbReference type="SAM" id="MobiDB-lite"/>
    </source>
</evidence>
<evidence type="ECO:0000313" key="2">
    <source>
        <dbReference type="EMBL" id="MBB6353756.1"/>
    </source>
</evidence>
<dbReference type="RefSeq" id="WP_246441296.1">
    <property type="nucleotide sequence ID" value="NZ_BAABEG010000001.1"/>
</dbReference>
<feature type="region of interest" description="Disordered" evidence="1">
    <location>
        <begin position="93"/>
        <end position="115"/>
    </location>
</feature>
<organism evidence="2 3">
    <name type="scientific">Aminobacter aganoensis</name>
    <dbReference type="NCBI Taxonomy" id="83264"/>
    <lineage>
        <taxon>Bacteria</taxon>
        <taxon>Pseudomonadati</taxon>
        <taxon>Pseudomonadota</taxon>
        <taxon>Alphaproteobacteria</taxon>
        <taxon>Hyphomicrobiales</taxon>
        <taxon>Phyllobacteriaceae</taxon>
        <taxon>Aminobacter</taxon>
    </lineage>
</organism>
<name>A0A7X0F5Z3_9HYPH</name>
<sequence>MGRTDFSMIIPSLAPEADDLALDRLLSPARHYKHPDDVLRDGTLDLHEKRAILSSWASDACAVESMPALRQPPGVKQPISFDCIMDALRRLDGPGSALSDRTEAMSRAERQRLDA</sequence>
<evidence type="ECO:0000313" key="3">
    <source>
        <dbReference type="Proteomes" id="UP000536262"/>
    </source>
</evidence>